<keyword evidence="2" id="KW-1185">Reference proteome</keyword>
<protein>
    <submittedName>
        <fullName evidence="1">Uncharacterized protein</fullName>
    </submittedName>
</protein>
<gene>
    <name evidence="1" type="ORF">PO878_08505</name>
</gene>
<dbReference type="Proteomes" id="UP001216390">
    <property type="component" value="Chromosome"/>
</dbReference>
<accession>A0AAE9Y8E8</accession>
<dbReference type="EMBL" id="CP116942">
    <property type="protein sequence ID" value="WCO68764.1"/>
    <property type="molecule type" value="Genomic_DNA"/>
</dbReference>
<name>A0AAE9Y8E8_9ACTN</name>
<evidence type="ECO:0000313" key="2">
    <source>
        <dbReference type="Proteomes" id="UP001216390"/>
    </source>
</evidence>
<proteinExistence type="predicted"/>
<dbReference type="RefSeq" id="WP_272738280.1">
    <property type="nucleotide sequence ID" value="NZ_CP116942.1"/>
</dbReference>
<dbReference type="KEGG" id="ima:PO878_08505"/>
<organism evidence="1 2">
    <name type="scientific">Iamia majanohamensis</name>
    <dbReference type="NCBI Taxonomy" id="467976"/>
    <lineage>
        <taxon>Bacteria</taxon>
        <taxon>Bacillati</taxon>
        <taxon>Actinomycetota</taxon>
        <taxon>Acidimicrobiia</taxon>
        <taxon>Acidimicrobiales</taxon>
        <taxon>Iamiaceae</taxon>
        <taxon>Iamia</taxon>
    </lineage>
</organism>
<reference evidence="1" key="1">
    <citation type="submission" date="2023-01" db="EMBL/GenBank/DDBJ databases">
        <title>The diversity of Class Acidimicrobiia in South China Sea sediment environments and the proposal of Iamia marina sp. nov., a novel species of the genus Iamia.</title>
        <authorList>
            <person name="He Y."/>
            <person name="Tian X."/>
        </authorList>
    </citation>
    <scope>NUCLEOTIDE SEQUENCE</scope>
    <source>
        <strain evidence="1">DSM 19957</strain>
    </source>
</reference>
<evidence type="ECO:0000313" key="1">
    <source>
        <dbReference type="EMBL" id="WCO68764.1"/>
    </source>
</evidence>
<dbReference type="AlphaFoldDB" id="A0AAE9Y8E8"/>
<sequence>MAVDEDRLLVVLTEFRDSLASHRQTMAEQVAVMERSYTALRGAVAGRAAEEFLQRSRRSRDAFAAYDTAVREITAVLTERIEALRGT</sequence>